<proteinExistence type="predicted"/>
<reference evidence="1" key="1">
    <citation type="submission" date="2015-06" db="UniProtKB">
        <authorList>
            <consortium name="EnsemblPlants"/>
        </authorList>
    </citation>
    <scope>IDENTIFICATION</scope>
</reference>
<organism evidence="1">
    <name type="scientific">Aegilops tauschii</name>
    <name type="common">Tausch's goatgrass</name>
    <name type="synonym">Aegilops squarrosa</name>
    <dbReference type="NCBI Taxonomy" id="37682"/>
    <lineage>
        <taxon>Eukaryota</taxon>
        <taxon>Viridiplantae</taxon>
        <taxon>Streptophyta</taxon>
        <taxon>Embryophyta</taxon>
        <taxon>Tracheophyta</taxon>
        <taxon>Spermatophyta</taxon>
        <taxon>Magnoliopsida</taxon>
        <taxon>Liliopsida</taxon>
        <taxon>Poales</taxon>
        <taxon>Poaceae</taxon>
        <taxon>BOP clade</taxon>
        <taxon>Pooideae</taxon>
        <taxon>Triticodae</taxon>
        <taxon>Triticeae</taxon>
        <taxon>Triticinae</taxon>
        <taxon>Aegilops</taxon>
    </lineage>
</organism>
<dbReference type="AlphaFoldDB" id="M8C040"/>
<evidence type="ECO:0000313" key="1">
    <source>
        <dbReference type="EnsemblPlants" id="EMT30625"/>
    </source>
</evidence>
<dbReference type="InterPro" id="IPR033254">
    <property type="entry name" value="Plant_FLA"/>
</dbReference>
<dbReference type="PANTHER" id="PTHR32382">
    <property type="entry name" value="FASCICLIN-LIKE ARABINOGALACTAN PROTEIN"/>
    <property type="match status" value="1"/>
</dbReference>
<dbReference type="SUPFAM" id="SSF82153">
    <property type="entry name" value="FAS1 domain"/>
    <property type="match status" value="1"/>
</dbReference>
<dbReference type="Gene3D" id="2.30.180.10">
    <property type="entry name" value="FAS1 domain"/>
    <property type="match status" value="1"/>
</dbReference>
<sequence length="136" mass="14249">MAFLTAKRSSAALLLLGLSVSLAACGVAAHDIAAILAARPDLREFSGRLASTGLAYDIDQRNASLTVLAVDNAGMALLKARRLPRATVRRHLSLHVLLDYYDQARLQSLPRGSSEVVSTLLPASSRPGAGASGKVD</sequence>
<evidence type="ECO:0008006" key="2">
    <source>
        <dbReference type="Google" id="ProtNLM"/>
    </source>
</evidence>
<dbReference type="PANTHER" id="PTHR32382:SF93">
    <property type="entry name" value="FAS1 DOMAIN-CONTAINING PROTEIN"/>
    <property type="match status" value="1"/>
</dbReference>
<accession>M8C040</accession>
<dbReference type="EnsemblPlants" id="EMT30625">
    <property type="protein sequence ID" value="EMT30625"/>
    <property type="gene ID" value="F775_08816"/>
</dbReference>
<name>M8C040_AEGTA</name>
<protein>
    <recommendedName>
        <fullName evidence="2">FAS1 domain-containing protein</fullName>
    </recommendedName>
</protein>
<dbReference type="GO" id="GO:0005886">
    <property type="term" value="C:plasma membrane"/>
    <property type="evidence" value="ECO:0007669"/>
    <property type="project" value="TreeGrafter"/>
</dbReference>
<dbReference type="InterPro" id="IPR036378">
    <property type="entry name" value="FAS1_dom_sf"/>
</dbReference>
<dbReference type="PROSITE" id="PS51257">
    <property type="entry name" value="PROKAR_LIPOPROTEIN"/>
    <property type="match status" value="1"/>
</dbReference>